<dbReference type="AlphaFoldDB" id="A0AB38XR82"/>
<dbReference type="SUPFAM" id="SSF56563">
    <property type="entry name" value="Major capsid protein gp5"/>
    <property type="match status" value="1"/>
</dbReference>
<proteinExistence type="predicted"/>
<dbReference type="RefSeq" id="WP_048707061.1">
    <property type="nucleotide sequence ID" value="NZ_CP116394.1"/>
</dbReference>
<name>A0AB38XR82_9ACTO</name>
<sequence length="298" mass="32352">MANNDARENTTLTGDLIIPDVWADLIQAEFTRKSALLGTPIVVTDDQLAGQPGDTVTFPKWTKLGEMQEVQELEEPQLGKLSQTKTRAKIKGVGSGYQFTDDARLIGLGDIQAEGTRQLGIRYAEKVDADLIKAAIDVVPADRQAGLEKSEAKKYDDQKATGFSWGLFVDAIASLGDQWDPTRYTSLIIRSEAQAALMKDDQFINASKLGATTPLLTGQIGVLAGVPVQVVNSIPENTALLVKPGALALKYKQRPTIETERVPGKRLNRVWFHSKYAAARRDDNGVLVITHKAPGTAA</sequence>
<protein>
    <recommendedName>
        <fullName evidence="3">N4-gp56 family major capsid protein</fullName>
    </recommendedName>
</protein>
<dbReference type="Pfam" id="PF25209">
    <property type="entry name" value="Phage_capsid_4"/>
    <property type="match status" value="1"/>
</dbReference>
<dbReference type="Proteomes" id="UP001211044">
    <property type="component" value="Chromosome"/>
</dbReference>
<evidence type="ECO:0008006" key="3">
    <source>
        <dbReference type="Google" id="ProtNLM"/>
    </source>
</evidence>
<evidence type="ECO:0000313" key="1">
    <source>
        <dbReference type="EMBL" id="WCE46805.1"/>
    </source>
</evidence>
<dbReference type="EMBL" id="CP116394">
    <property type="protein sequence ID" value="WCE46805.1"/>
    <property type="molecule type" value="Genomic_DNA"/>
</dbReference>
<accession>A0AB38XR82</accession>
<dbReference type="KEGG" id="wne:PIG85_03930"/>
<evidence type="ECO:0000313" key="2">
    <source>
        <dbReference type="Proteomes" id="UP001211044"/>
    </source>
</evidence>
<organism evidence="1 2">
    <name type="scientific">Winkia neuii subsp. anitrata</name>
    <dbReference type="NCBI Taxonomy" id="29318"/>
    <lineage>
        <taxon>Bacteria</taxon>
        <taxon>Bacillati</taxon>
        <taxon>Actinomycetota</taxon>
        <taxon>Actinomycetes</taxon>
        <taxon>Actinomycetales</taxon>
        <taxon>Actinomycetaceae</taxon>
        <taxon>Winkia</taxon>
    </lineage>
</organism>
<gene>
    <name evidence="1" type="ORF">PIG85_03930</name>
</gene>
<reference evidence="1" key="1">
    <citation type="submission" date="2023-01" db="EMBL/GenBank/DDBJ databases">
        <title>Comparative Genomic Analysis of the Clinically-Derived Winkia Strain NY0527 Provides Evidence into the Taxonomic Reassignment of Winkia neuii and Characterizes Their Virulence Traits.</title>
        <authorList>
            <person name="Cai X."/>
            <person name="Peng Y."/>
            <person name="Li M."/>
            <person name="Qiu Y."/>
            <person name="Wang Y."/>
            <person name="Xu L."/>
            <person name="Hou Q."/>
        </authorList>
    </citation>
    <scope>NUCLEOTIDE SEQUENCE</scope>
    <source>
        <strain evidence="1">NY0527</strain>
    </source>
</reference>